<dbReference type="Gene3D" id="1.20.1260.10">
    <property type="match status" value="1"/>
</dbReference>
<proteinExistence type="predicted"/>
<dbReference type="PROSITE" id="PS51318">
    <property type="entry name" value="TAT"/>
    <property type="match status" value="1"/>
</dbReference>
<accession>A0A512AK14</accession>
<dbReference type="Pfam" id="PF13668">
    <property type="entry name" value="Ferritin_2"/>
    <property type="match status" value="1"/>
</dbReference>
<dbReference type="EMBL" id="BJYR01000012">
    <property type="protein sequence ID" value="GEO00048.1"/>
    <property type="molecule type" value="Genomic_DNA"/>
</dbReference>
<dbReference type="InterPro" id="IPR006311">
    <property type="entry name" value="TAT_signal"/>
</dbReference>
<reference evidence="1 2" key="1">
    <citation type="submission" date="2019-07" db="EMBL/GenBank/DDBJ databases">
        <title>Whole genome shotgun sequence of Novosphingobium sediminis NBRC 106119.</title>
        <authorList>
            <person name="Hosoyama A."/>
            <person name="Uohara A."/>
            <person name="Ohji S."/>
            <person name="Ichikawa N."/>
        </authorList>
    </citation>
    <scope>NUCLEOTIDE SEQUENCE [LARGE SCALE GENOMIC DNA]</scope>
    <source>
        <strain evidence="1 2">NBRC 106119</strain>
    </source>
</reference>
<protein>
    <submittedName>
        <fullName evidence="1">Exported protein</fullName>
    </submittedName>
</protein>
<dbReference type="CDD" id="cd00657">
    <property type="entry name" value="Ferritin_like"/>
    <property type="match status" value="1"/>
</dbReference>
<sequence length="197" mass="20276">MSNENEVAIQSRRALFRSAGIAAAGLGLATLDAPLLAAPRKIARRGDTDSSDVGVMQGALALEHEGIAAYRIAGGSGLLSKGVLDVALVFLGHHEGHRDSLAKLIATAGAKPVEPKTDAEYISALNIGALKSEGDVVKFAAGLEQGATNAYVGQIAALQDHKLAHLFAQLSTDEAVHWAILNNAAGGAMPKSAYLFG</sequence>
<keyword evidence="2" id="KW-1185">Reference proteome</keyword>
<name>A0A512AK14_9SPHN</name>
<dbReference type="Proteomes" id="UP000321464">
    <property type="component" value="Unassembled WGS sequence"/>
</dbReference>
<dbReference type="AlphaFoldDB" id="A0A512AK14"/>
<gene>
    <name evidence="1" type="ORF">NSE01_18800</name>
</gene>
<dbReference type="InterPro" id="IPR009078">
    <property type="entry name" value="Ferritin-like_SF"/>
</dbReference>
<evidence type="ECO:0000313" key="2">
    <source>
        <dbReference type="Proteomes" id="UP000321464"/>
    </source>
</evidence>
<dbReference type="InterPro" id="IPR012347">
    <property type="entry name" value="Ferritin-like"/>
</dbReference>
<organism evidence="1 2">
    <name type="scientific">Novosphingobium sediminis</name>
    <dbReference type="NCBI Taxonomy" id="707214"/>
    <lineage>
        <taxon>Bacteria</taxon>
        <taxon>Pseudomonadati</taxon>
        <taxon>Pseudomonadota</taxon>
        <taxon>Alphaproteobacteria</taxon>
        <taxon>Sphingomonadales</taxon>
        <taxon>Sphingomonadaceae</taxon>
        <taxon>Novosphingobium</taxon>
    </lineage>
</organism>
<dbReference type="OrthoDB" id="7571942at2"/>
<dbReference type="SUPFAM" id="SSF47240">
    <property type="entry name" value="Ferritin-like"/>
    <property type="match status" value="1"/>
</dbReference>
<evidence type="ECO:0000313" key="1">
    <source>
        <dbReference type="EMBL" id="GEO00048.1"/>
    </source>
</evidence>
<dbReference type="RefSeq" id="WP_147159357.1">
    <property type="nucleotide sequence ID" value="NZ_BJYR01000012.1"/>
</dbReference>
<comment type="caution">
    <text evidence="1">The sequence shown here is derived from an EMBL/GenBank/DDBJ whole genome shotgun (WGS) entry which is preliminary data.</text>
</comment>